<comment type="caution">
    <text evidence="2">The sequence shown here is derived from an EMBL/GenBank/DDBJ whole genome shotgun (WGS) entry which is preliminary data.</text>
</comment>
<keyword evidence="1" id="KW-1133">Transmembrane helix</keyword>
<protein>
    <submittedName>
        <fullName evidence="2">Uncharacterized protein</fullName>
    </submittedName>
</protein>
<gene>
    <name evidence="2" type="ORF">GCM10023187_50670</name>
</gene>
<dbReference type="EMBL" id="BAABHB010000016">
    <property type="protein sequence ID" value="GAA4417858.1"/>
    <property type="molecule type" value="Genomic_DNA"/>
</dbReference>
<keyword evidence="3" id="KW-1185">Reference proteome</keyword>
<keyword evidence="1" id="KW-0812">Transmembrane</keyword>
<accession>A0ABP8KWY6</accession>
<feature type="transmembrane region" description="Helical" evidence="1">
    <location>
        <begin position="71"/>
        <end position="89"/>
    </location>
</feature>
<evidence type="ECO:0000313" key="3">
    <source>
        <dbReference type="Proteomes" id="UP001500936"/>
    </source>
</evidence>
<reference evidence="3" key="1">
    <citation type="journal article" date="2019" name="Int. J. Syst. Evol. Microbiol.">
        <title>The Global Catalogue of Microorganisms (GCM) 10K type strain sequencing project: providing services to taxonomists for standard genome sequencing and annotation.</title>
        <authorList>
            <consortium name="The Broad Institute Genomics Platform"/>
            <consortium name="The Broad Institute Genome Sequencing Center for Infectious Disease"/>
            <person name="Wu L."/>
            <person name="Ma J."/>
        </authorList>
    </citation>
    <scope>NUCLEOTIDE SEQUENCE [LARGE SCALE GENOMIC DNA]</scope>
    <source>
        <strain evidence="3">JCM 17925</strain>
    </source>
</reference>
<proteinExistence type="predicted"/>
<dbReference type="Proteomes" id="UP001500936">
    <property type="component" value="Unassembled WGS sequence"/>
</dbReference>
<organism evidence="2 3">
    <name type="scientific">Nibrella viscosa</name>
    <dbReference type="NCBI Taxonomy" id="1084524"/>
    <lineage>
        <taxon>Bacteria</taxon>
        <taxon>Pseudomonadati</taxon>
        <taxon>Bacteroidota</taxon>
        <taxon>Cytophagia</taxon>
        <taxon>Cytophagales</taxon>
        <taxon>Spirosomataceae</taxon>
        <taxon>Nibrella</taxon>
    </lineage>
</organism>
<keyword evidence="1" id="KW-0472">Membrane</keyword>
<evidence type="ECO:0000256" key="1">
    <source>
        <dbReference type="SAM" id="Phobius"/>
    </source>
</evidence>
<name>A0ABP8KWY6_9BACT</name>
<sequence length="120" mass="13667">MLNTGRAISRIMGLWGALLLVFLPLVSADAEPLAERQTYLSAYPRQRSCRFSDAQIQPPMALLNFRLSTPVFSSAAFLPVIPTAIYRLFTRLWFLLHYRPFFSLAFLRALLEHQIAINAP</sequence>
<evidence type="ECO:0000313" key="2">
    <source>
        <dbReference type="EMBL" id="GAA4417858.1"/>
    </source>
</evidence>